<evidence type="ECO:0000256" key="4">
    <source>
        <dbReference type="ARBA" id="ARBA00022827"/>
    </source>
</evidence>
<comment type="cofactor">
    <cofactor evidence="1">
        <name>FAD</name>
        <dbReference type="ChEBI" id="CHEBI:57692"/>
    </cofactor>
</comment>
<dbReference type="SUPFAM" id="SSF51905">
    <property type="entry name" value="FAD/NAD(P)-binding domain"/>
    <property type="match status" value="1"/>
</dbReference>
<dbReference type="Pfam" id="PF05199">
    <property type="entry name" value="GMC_oxred_C"/>
    <property type="match status" value="1"/>
</dbReference>
<dbReference type="GO" id="GO:0016614">
    <property type="term" value="F:oxidoreductase activity, acting on CH-OH group of donors"/>
    <property type="evidence" value="ECO:0007669"/>
    <property type="project" value="InterPro"/>
</dbReference>
<dbReference type="Proteomes" id="UP000199064">
    <property type="component" value="Unassembled WGS sequence"/>
</dbReference>
<dbReference type="EMBL" id="FNSL01000001">
    <property type="protein sequence ID" value="SEB86450.1"/>
    <property type="molecule type" value="Genomic_DNA"/>
</dbReference>
<dbReference type="Pfam" id="PF00732">
    <property type="entry name" value="GMC_oxred_N"/>
    <property type="match status" value="1"/>
</dbReference>
<evidence type="ECO:0000256" key="3">
    <source>
        <dbReference type="ARBA" id="ARBA00022630"/>
    </source>
</evidence>
<proteinExistence type="inferred from homology"/>
<dbReference type="PANTHER" id="PTHR42784">
    <property type="entry name" value="PYRANOSE 2-OXIDASE"/>
    <property type="match status" value="1"/>
</dbReference>
<dbReference type="InterPro" id="IPR000172">
    <property type="entry name" value="GMC_OxRdtase_N"/>
</dbReference>
<comment type="similarity">
    <text evidence="2">Belongs to the GMC oxidoreductase family.</text>
</comment>
<evidence type="ECO:0000256" key="5">
    <source>
        <dbReference type="ARBA" id="ARBA00023002"/>
    </source>
</evidence>
<keyword evidence="4" id="KW-0274">FAD</keyword>
<evidence type="ECO:0000256" key="2">
    <source>
        <dbReference type="ARBA" id="ARBA00010790"/>
    </source>
</evidence>
<evidence type="ECO:0000256" key="1">
    <source>
        <dbReference type="ARBA" id="ARBA00001974"/>
    </source>
</evidence>
<dbReference type="InterPro" id="IPR036188">
    <property type="entry name" value="FAD/NAD-bd_sf"/>
</dbReference>
<name>A0A1H4MTG3_9HYPH</name>
<keyword evidence="5" id="KW-0560">Oxidoreductase</keyword>
<gene>
    <name evidence="8" type="ORF">SAMN05216452_3471</name>
</gene>
<dbReference type="PANTHER" id="PTHR42784:SF1">
    <property type="entry name" value="PYRANOSE 2-OXIDASE"/>
    <property type="match status" value="1"/>
</dbReference>
<accession>A0A1H4MTG3</accession>
<feature type="domain" description="Glucose-methanol-choline oxidoreductase N-terminal" evidence="6">
    <location>
        <begin position="226"/>
        <end position="308"/>
    </location>
</feature>
<evidence type="ECO:0000313" key="8">
    <source>
        <dbReference type="EMBL" id="SEB86450.1"/>
    </source>
</evidence>
<keyword evidence="3" id="KW-0285">Flavoprotein</keyword>
<sequence>MRRTAFMGGWRAVLMARSGGNVSTLDLRNVPSGTQLDADLALVGAGPTGLALAREFSGTRLRILLVESGGVDFDPEVQTLNRVENIGDPNARDAMPLQRGYTGDLAWLNDIPAFELRNRMVGGSTHTWVGKCAAFDDIDFDARKWVPDSGWPLQRRDLTDALDRAAALLNLGPNIYDRALYHRLASPPADIDLNDDLMRTFFWQFSHRINGSEPLRFADIARGLTAGNIDILTHATVTRIGLSENGRRVEALNVKSLSGKEAVIRAPVIVLCGGGIENARILLASSDVAAKGIGNDHDCVGRYLADHPRTVIARFGKETLQDVAEHFGFYGLSHNRRTHFYLRGLALSPRLQAREGLLNCATYPVQVLAPNDPWLALKRFYSGNRRFRLDDLRTALAAPGGLAAGLHRRLIMKRGLPRQLTELRFDAMAEQRPNRDSRVTLSSLRDQLGIPLARVDWKIGWAETASVARLAELISAEFWRVGLPQPKLEPWILDEDFRNAPFSDMAHPACTTRMGDDPATSVVDRNARVHDVEGLYVAGSSVFPTAGHANPTLMIIAMTLRLADHLKSRLLS</sequence>
<dbReference type="InterPro" id="IPR051473">
    <property type="entry name" value="P2Ox-like"/>
</dbReference>
<dbReference type="InterPro" id="IPR007867">
    <property type="entry name" value="GMC_OxRtase_C"/>
</dbReference>
<dbReference type="Gene3D" id="3.50.50.60">
    <property type="entry name" value="FAD/NAD(P)-binding domain"/>
    <property type="match status" value="2"/>
</dbReference>
<protein>
    <submittedName>
        <fullName evidence="8">Choline dehydrogenase</fullName>
    </submittedName>
</protein>
<keyword evidence="9" id="KW-1185">Reference proteome</keyword>
<dbReference type="GO" id="GO:0050660">
    <property type="term" value="F:flavin adenine dinucleotide binding"/>
    <property type="evidence" value="ECO:0007669"/>
    <property type="project" value="InterPro"/>
</dbReference>
<evidence type="ECO:0000259" key="7">
    <source>
        <dbReference type="Pfam" id="PF05199"/>
    </source>
</evidence>
<feature type="domain" description="Glucose-methanol-choline oxidoreductase C-terminal" evidence="7">
    <location>
        <begin position="433"/>
        <end position="558"/>
    </location>
</feature>
<organism evidence="8 9">
    <name type="scientific">Nitratireductor aquibiodomus</name>
    <dbReference type="NCBI Taxonomy" id="204799"/>
    <lineage>
        <taxon>Bacteria</taxon>
        <taxon>Pseudomonadati</taxon>
        <taxon>Pseudomonadota</taxon>
        <taxon>Alphaproteobacteria</taxon>
        <taxon>Hyphomicrobiales</taxon>
        <taxon>Phyllobacteriaceae</taxon>
        <taxon>Nitratireductor</taxon>
    </lineage>
</organism>
<evidence type="ECO:0000259" key="6">
    <source>
        <dbReference type="Pfam" id="PF00732"/>
    </source>
</evidence>
<reference evidence="9" key="1">
    <citation type="submission" date="2016-10" db="EMBL/GenBank/DDBJ databases">
        <authorList>
            <person name="Varghese N."/>
            <person name="Submissions S."/>
        </authorList>
    </citation>
    <scope>NUCLEOTIDE SEQUENCE [LARGE SCALE GENOMIC DNA]</scope>
    <source>
        <strain evidence="9">ES.061</strain>
    </source>
</reference>
<dbReference type="AlphaFoldDB" id="A0A1H4MTG3"/>
<evidence type="ECO:0000313" key="9">
    <source>
        <dbReference type="Proteomes" id="UP000199064"/>
    </source>
</evidence>